<dbReference type="SUPFAM" id="SSF56219">
    <property type="entry name" value="DNase I-like"/>
    <property type="match status" value="1"/>
</dbReference>
<reference evidence="1" key="1">
    <citation type="submission" date="2023-03" db="EMBL/GenBank/DDBJ databases">
        <title>Massive genome expansion in bonnet fungi (Mycena s.s.) driven by repeated elements and novel gene families across ecological guilds.</title>
        <authorList>
            <consortium name="Lawrence Berkeley National Laboratory"/>
            <person name="Harder C.B."/>
            <person name="Miyauchi S."/>
            <person name="Viragh M."/>
            <person name="Kuo A."/>
            <person name="Thoen E."/>
            <person name="Andreopoulos B."/>
            <person name="Lu D."/>
            <person name="Skrede I."/>
            <person name="Drula E."/>
            <person name="Henrissat B."/>
            <person name="Morin E."/>
            <person name="Kohler A."/>
            <person name="Barry K."/>
            <person name="LaButti K."/>
            <person name="Morin E."/>
            <person name="Salamov A."/>
            <person name="Lipzen A."/>
            <person name="Mereny Z."/>
            <person name="Hegedus B."/>
            <person name="Baldrian P."/>
            <person name="Stursova M."/>
            <person name="Weitz H."/>
            <person name="Taylor A."/>
            <person name="Grigoriev I.V."/>
            <person name="Nagy L.G."/>
            <person name="Martin F."/>
            <person name="Kauserud H."/>
        </authorList>
    </citation>
    <scope>NUCLEOTIDE SEQUENCE</scope>
    <source>
        <strain evidence="1">CBHHK182m</strain>
    </source>
</reference>
<accession>A0AAD7JN94</accession>
<keyword evidence="2" id="KW-1185">Reference proteome</keyword>
<evidence type="ECO:0008006" key="3">
    <source>
        <dbReference type="Google" id="ProtNLM"/>
    </source>
</evidence>
<evidence type="ECO:0000313" key="1">
    <source>
        <dbReference type="EMBL" id="KAJ7768443.1"/>
    </source>
</evidence>
<dbReference type="InterPro" id="IPR036691">
    <property type="entry name" value="Endo/exonu/phosph_ase_sf"/>
</dbReference>
<evidence type="ECO:0000313" key="2">
    <source>
        <dbReference type="Proteomes" id="UP001215598"/>
    </source>
</evidence>
<organism evidence="1 2">
    <name type="scientific">Mycena metata</name>
    <dbReference type="NCBI Taxonomy" id="1033252"/>
    <lineage>
        <taxon>Eukaryota</taxon>
        <taxon>Fungi</taxon>
        <taxon>Dikarya</taxon>
        <taxon>Basidiomycota</taxon>
        <taxon>Agaricomycotina</taxon>
        <taxon>Agaricomycetes</taxon>
        <taxon>Agaricomycetidae</taxon>
        <taxon>Agaricales</taxon>
        <taxon>Marasmiineae</taxon>
        <taxon>Mycenaceae</taxon>
        <taxon>Mycena</taxon>
    </lineage>
</organism>
<gene>
    <name evidence="1" type="ORF">B0H16DRAFT_1218508</name>
</gene>
<comment type="caution">
    <text evidence="1">The sequence shown here is derived from an EMBL/GenBank/DDBJ whole genome shotgun (WGS) entry which is preliminary data.</text>
</comment>
<dbReference type="AlphaFoldDB" id="A0AAD7JN94"/>
<dbReference type="Proteomes" id="UP001215598">
    <property type="component" value="Unassembled WGS sequence"/>
</dbReference>
<protein>
    <recommendedName>
        <fullName evidence="3">Endonuclease/exonuclease/phosphatase domain-containing protein</fullName>
    </recommendedName>
</protein>
<sequence>MEMALPRDIPTLKAKGTGNLTRPDNVFCSADLLNHFVSCDVFHTRVIGTTDHYPIVSVLDVEPPVVKVQERWNWREANWEEMNKMLGEELERLGLREAYTSAAEVLQDISKLDESIWRCVKVHVLLTKIAPFSKRWWTSELETARREKEKLSRKSFRKRDMLEDPTHEEFRRARNTFLAKLKMARDRCWLEWLEEIDGSDVWVAGKMMKGAPTD</sequence>
<name>A0AAD7JN94_9AGAR</name>
<feature type="non-terminal residue" evidence="1">
    <location>
        <position position="214"/>
    </location>
</feature>
<dbReference type="EMBL" id="JARKIB010000020">
    <property type="protein sequence ID" value="KAJ7768443.1"/>
    <property type="molecule type" value="Genomic_DNA"/>
</dbReference>
<proteinExistence type="predicted"/>